<dbReference type="Pfam" id="PF12697">
    <property type="entry name" value="Abhydrolase_6"/>
    <property type="match status" value="1"/>
</dbReference>
<dbReference type="Gene3D" id="3.40.50.1820">
    <property type="entry name" value="alpha/beta hydrolase"/>
    <property type="match status" value="1"/>
</dbReference>
<dbReference type="PANTHER" id="PTHR37017:SF11">
    <property type="entry name" value="ESTERASE_LIPASE_THIOESTERASE DOMAIN-CONTAINING PROTEIN"/>
    <property type="match status" value="1"/>
</dbReference>
<dbReference type="STRING" id="308745.A0A0F8VTN7"/>
<evidence type="ECO:0000313" key="3">
    <source>
        <dbReference type="Proteomes" id="UP000034291"/>
    </source>
</evidence>
<name>A0A0F8VTN7_9EURO</name>
<dbReference type="InterPro" id="IPR029058">
    <property type="entry name" value="AB_hydrolase_fold"/>
</dbReference>
<evidence type="ECO:0000259" key="1">
    <source>
        <dbReference type="Pfam" id="PF12697"/>
    </source>
</evidence>
<dbReference type="Proteomes" id="UP000034291">
    <property type="component" value="Unassembled WGS sequence"/>
</dbReference>
<dbReference type="AlphaFoldDB" id="A0A0F8VTN7"/>
<sequence>MASKPTIILVPGAWHSPDCYDRVIEYLHEAGYKTEKVHLPSVGPPEHYTDFSADVAHVRKYIEKAVNAGQKVVVVVHSYGGLPGNEAIKDLDLKTRQSRGLEGGVSHLFLCCSFVVSEGSSLLGAIGDTDPSWLDVSEDKLETSSKNPVETFYNDMTEDDINHAVAALKPHSYQTFKSRCTFAAWKTVPTTYLYCLRDQAIPISAQRMMVEETGKGFGIMTETVDASHSPFYTVPSQMAGAIRRAAGENV</sequence>
<gene>
    <name evidence="2" type="ORF">ARAM_007287</name>
</gene>
<dbReference type="SUPFAM" id="SSF53474">
    <property type="entry name" value="alpha/beta-Hydrolases"/>
    <property type="match status" value="1"/>
</dbReference>
<dbReference type="PANTHER" id="PTHR37017">
    <property type="entry name" value="AB HYDROLASE-1 DOMAIN-CONTAINING PROTEIN-RELATED"/>
    <property type="match status" value="1"/>
</dbReference>
<protein>
    <recommendedName>
        <fullName evidence="1">AB hydrolase-1 domain-containing protein</fullName>
    </recommendedName>
</protein>
<dbReference type="InterPro" id="IPR000073">
    <property type="entry name" value="AB_hydrolase_1"/>
</dbReference>
<dbReference type="InterPro" id="IPR052897">
    <property type="entry name" value="Sec-Metab_Biosynth_Hydrolase"/>
</dbReference>
<proteinExistence type="predicted"/>
<dbReference type="EMBL" id="JZBS01000336">
    <property type="protein sequence ID" value="KKK26581.1"/>
    <property type="molecule type" value="Genomic_DNA"/>
</dbReference>
<accession>A0A0F8VTN7</accession>
<evidence type="ECO:0000313" key="2">
    <source>
        <dbReference type="EMBL" id="KKK26581.1"/>
    </source>
</evidence>
<feature type="domain" description="AB hydrolase-1" evidence="1">
    <location>
        <begin position="7"/>
        <end position="239"/>
    </location>
</feature>
<reference evidence="2 3" key="1">
    <citation type="submission" date="2015-02" db="EMBL/GenBank/DDBJ databases">
        <title>Draft Genome Sequences of Two Closely-Related Aflatoxigenic Aspergillus Species Obtained from the Cote d'Ivoire.</title>
        <authorList>
            <person name="Moore G.G."/>
            <person name="Beltz S.B."/>
            <person name="Mack B.M."/>
        </authorList>
    </citation>
    <scope>NUCLEOTIDE SEQUENCE [LARGE SCALE GENOMIC DNA]</scope>
    <source>
        <strain evidence="2 3">SRRC1468</strain>
    </source>
</reference>
<comment type="caution">
    <text evidence="2">The sequence shown here is derived from an EMBL/GenBank/DDBJ whole genome shotgun (WGS) entry which is preliminary data.</text>
</comment>
<dbReference type="OrthoDB" id="408373at2759"/>
<organism evidence="2 3">
    <name type="scientific">Aspergillus rambellii</name>
    <dbReference type="NCBI Taxonomy" id="308745"/>
    <lineage>
        <taxon>Eukaryota</taxon>
        <taxon>Fungi</taxon>
        <taxon>Dikarya</taxon>
        <taxon>Ascomycota</taxon>
        <taxon>Pezizomycotina</taxon>
        <taxon>Eurotiomycetes</taxon>
        <taxon>Eurotiomycetidae</taxon>
        <taxon>Eurotiales</taxon>
        <taxon>Aspergillaceae</taxon>
        <taxon>Aspergillus</taxon>
        <taxon>Aspergillus subgen. Nidulantes</taxon>
    </lineage>
</organism>
<keyword evidence="3" id="KW-1185">Reference proteome</keyword>